<protein>
    <submittedName>
        <fullName evidence="2">Uncharacterized protein</fullName>
    </submittedName>
</protein>
<evidence type="ECO:0000313" key="2">
    <source>
        <dbReference type="EMBL" id="KAH9375997.1"/>
    </source>
</evidence>
<keyword evidence="3" id="KW-1185">Reference proteome</keyword>
<feature type="region of interest" description="Disordered" evidence="1">
    <location>
        <begin position="192"/>
        <end position="217"/>
    </location>
</feature>
<dbReference type="VEuPathDB" id="VectorBase:HLOH_058386"/>
<proteinExistence type="predicted"/>
<comment type="caution">
    <text evidence="2">The sequence shown here is derived from an EMBL/GenBank/DDBJ whole genome shotgun (WGS) entry which is preliminary data.</text>
</comment>
<reference evidence="2 3" key="1">
    <citation type="journal article" date="2020" name="Cell">
        <title>Large-Scale Comparative Analyses of Tick Genomes Elucidate Their Genetic Diversity and Vector Capacities.</title>
        <authorList>
            <consortium name="Tick Genome and Microbiome Consortium (TIGMIC)"/>
            <person name="Jia N."/>
            <person name="Wang J."/>
            <person name="Shi W."/>
            <person name="Du L."/>
            <person name="Sun Y."/>
            <person name="Zhan W."/>
            <person name="Jiang J.F."/>
            <person name="Wang Q."/>
            <person name="Zhang B."/>
            <person name="Ji P."/>
            <person name="Bell-Sakyi L."/>
            <person name="Cui X.M."/>
            <person name="Yuan T.T."/>
            <person name="Jiang B.G."/>
            <person name="Yang W.F."/>
            <person name="Lam T.T."/>
            <person name="Chang Q.C."/>
            <person name="Ding S.J."/>
            <person name="Wang X.J."/>
            <person name="Zhu J.G."/>
            <person name="Ruan X.D."/>
            <person name="Zhao L."/>
            <person name="Wei J.T."/>
            <person name="Ye R.Z."/>
            <person name="Que T.C."/>
            <person name="Du C.H."/>
            <person name="Zhou Y.H."/>
            <person name="Cheng J.X."/>
            <person name="Dai P.F."/>
            <person name="Guo W.B."/>
            <person name="Han X.H."/>
            <person name="Huang E.J."/>
            <person name="Li L.F."/>
            <person name="Wei W."/>
            <person name="Gao Y.C."/>
            <person name="Liu J.Z."/>
            <person name="Shao H.Z."/>
            <person name="Wang X."/>
            <person name="Wang C.C."/>
            <person name="Yang T.C."/>
            <person name="Huo Q.B."/>
            <person name="Li W."/>
            <person name="Chen H.Y."/>
            <person name="Chen S.E."/>
            <person name="Zhou L.G."/>
            <person name="Ni X.B."/>
            <person name="Tian J.H."/>
            <person name="Sheng Y."/>
            <person name="Liu T."/>
            <person name="Pan Y.S."/>
            <person name="Xia L.Y."/>
            <person name="Li J."/>
            <person name="Zhao F."/>
            <person name="Cao W.C."/>
        </authorList>
    </citation>
    <scope>NUCLEOTIDE SEQUENCE [LARGE SCALE GENOMIC DNA]</scope>
    <source>
        <strain evidence="2">HaeL-2018</strain>
    </source>
</reference>
<dbReference type="EMBL" id="JABSTR010000007">
    <property type="protein sequence ID" value="KAH9375997.1"/>
    <property type="molecule type" value="Genomic_DNA"/>
</dbReference>
<sequence>MGQTECRLWELCFGGETCANLLFLPFYFPCGRKRHKQRSGTPLFIVSLCCVPVLSELAKQQEVGTGYLRPVFSNVSFPPVLSFRWRYGRPQTRSRTFRYKACFRCVHFCADCANNDAKASYRRCWDCTVWNIECFGGLSYRFVELCRRETLPTPLFKKERENARSTCHFSNTVPAPPPHFWAAGEEISRDQVSRNASVPSPELRVSLSAGGDSNSSGAEAAERGVFRVATEAPFVRAPFGVPGARAAMAIYCPG</sequence>
<dbReference type="Proteomes" id="UP000821853">
    <property type="component" value="Chromosome 5"/>
</dbReference>
<gene>
    <name evidence="2" type="ORF">HPB48_010198</name>
</gene>
<evidence type="ECO:0000256" key="1">
    <source>
        <dbReference type="SAM" id="MobiDB-lite"/>
    </source>
</evidence>
<evidence type="ECO:0000313" key="3">
    <source>
        <dbReference type="Proteomes" id="UP000821853"/>
    </source>
</evidence>
<accession>A0A9J6GKA6</accession>
<name>A0A9J6GKA6_HAELO</name>
<organism evidence="2 3">
    <name type="scientific">Haemaphysalis longicornis</name>
    <name type="common">Bush tick</name>
    <dbReference type="NCBI Taxonomy" id="44386"/>
    <lineage>
        <taxon>Eukaryota</taxon>
        <taxon>Metazoa</taxon>
        <taxon>Ecdysozoa</taxon>
        <taxon>Arthropoda</taxon>
        <taxon>Chelicerata</taxon>
        <taxon>Arachnida</taxon>
        <taxon>Acari</taxon>
        <taxon>Parasitiformes</taxon>
        <taxon>Ixodida</taxon>
        <taxon>Ixodoidea</taxon>
        <taxon>Ixodidae</taxon>
        <taxon>Haemaphysalinae</taxon>
        <taxon>Haemaphysalis</taxon>
    </lineage>
</organism>
<dbReference type="AlphaFoldDB" id="A0A9J6GKA6"/>